<reference evidence="1" key="1">
    <citation type="submission" date="2015-07" db="EMBL/GenBank/DDBJ databases">
        <title>MeaNS - Measles Nucleotide Surveillance Program.</title>
        <authorList>
            <person name="Tran T."/>
            <person name="Druce J."/>
        </authorList>
    </citation>
    <scope>NUCLEOTIDE SEQUENCE</scope>
    <source>
        <strain evidence="1">UCB-OBI-ISO-001</strain>
        <tissue evidence="1">Gonad</tissue>
    </source>
</reference>
<evidence type="ECO:0000313" key="1">
    <source>
        <dbReference type="EMBL" id="KOF79639.1"/>
    </source>
</evidence>
<gene>
    <name evidence="1" type="ORF">OCBIM_22029163mg</name>
</gene>
<proteinExistence type="predicted"/>
<dbReference type="EMBL" id="KQ420672">
    <property type="protein sequence ID" value="KOF79639.1"/>
    <property type="molecule type" value="Genomic_DNA"/>
</dbReference>
<accession>A0A0L8GS58</accession>
<name>A0A0L8GS58_OCTBM</name>
<dbReference type="AlphaFoldDB" id="A0A0L8GS58"/>
<sequence>MILIGFYKVNWSKVMLKVYEKLKYSELSITDITDFSQTHEVLHSLEMGEM</sequence>
<protein>
    <submittedName>
        <fullName evidence="1">Uncharacterized protein</fullName>
    </submittedName>
</protein>
<organism evidence="1">
    <name type="scientific">Octopus bimaculoides</name>
    <name type="common">California two-spotted octopus</name>
    <dbReference type="NCBI Taxonomy" id="37653"/>
    <lineage>
        <taxon>Eukaryota</taxon>
        <taxon>Metazoa</taxon>
        <taxon>Spiralia</taxon>
        <taxon>Lophotrochozoa</taxon>
        <taxon>Mollusca</taxon>
        <taxon>Cephalopoda</taxon>
        <taxon>Coleoidea</taxon>
        <taxon>Octopodiformes</taxon>
        <taxon>Octopoda</taxon>
        <taxon>Incirrata</taxon>
        <taxon>Octopodidae</taxon>
        <taxon>Octopus</taxon>
    </lineage>
</organism>